<proteinExistence type="predicted"/>
<dbReference type="SUPFAM" id="SSF56281">
    <property type="entry name" value="Metallo-hydrolase/oxidoreductase"/>
    <property type="match status" value="1"/>
</dbReference>
<gene>
    <name evidence="4" type="ORF">A2373_01775</name>
</gene>
<dbReference type="EMBL" id="MFQS01000020">
    <property type="protein sequence ID" value="OGH83126.1"/>
    <property type="molecule type" value="Genomic_DNA"/>
</dbReference>
<dbReference type="Gene3D" id="3.60.15.10">
    <property type="entry name" value="Ribonuclease Z/Hydroxyacylglutathione hydrolase-like"/>
    <property type="match status" value="1"/>
</dbReference>
<name>A0A1F6NGJ3_9BACT</name>
<dbReference type="InterPro" id="IPR036866">
    <property type="entry name" value="RibonucZ/Hydroxyglut_hydro"/>
</dbReference>
<dbReference type="InterPro" id="IPR001279">
    <property type="entry name" value="Metallo-B-lactamas"/>
</dbReference>
<reference evidence="4 5" key="1">
    <citation type="journal article" date="2016" name="Nat. Commun.">
        <title>Thousands of microbial genomes shed light on interconnected biogeochemical processes in an aquifer system.</title>
        <authorList>
            <person name="Anantharaman K."/>
            <person name="Brown C.T."/>
            <person name="Hug L.A."/>
            <person name="Sharon I."/>
            <person name="Castelle C.J."/>
            <person name="Probst A.J."/>
            <person name="Thomas B.C."/>
            <person name="Singh A."/>
            <person name="Wilkins M.J."/>
            <person name="Karaoz U."/>
            <person name="Brodie E.L."/>
            <person name="Williams K.H."/>
            <person name="Hubbard S.S."/>
            <person name="Banfield J.F."/>
        </authorList>
    </citation>
    <scope>NUCLEOTIDE SEQUENCE [LARGE SCALE GENOMIC DNA]</scope>
</reference>
<dbReference type="Proteomes" id="UP000176300">
    <property type="component" value="Unassembled WGS sequence"/>
</dbReference>
<evidence type="ECO:0008006" key="6">
    <source>
        <dbReference type="Google" id="ProtNLM"/>
    </source>
</evidence>
<dbReference type="STRING" id="1798697.A2373_01775"/>
<evidence type="ECO:0000313" key="4">
    <source>
        <dbReference type="EMBL" id="OGH83126.1"/>
    </source>
</evidence>
<feature type="domain" description="Metallo-beta-lactamase" evidence="2">
    <location>
        <begin position="13"/>
        <end position="223"/>
    </location>
</feature>
<dbReference type="GO" id="GO:0016787">
    <property type="term" value="F:hydrolase activity"/>
    <property type="evidence" value="ECO:0007669"/>
    <property type="project" value="UniProtKB-KW"/>
</dbReference>
<accession>A0A1F6NGJ3</accession>
<dbReference type="GO" id="GO:0004521">
    <property type="term" value="F:RNA endonuclease activity"/>
    <property type="evidence" value="ECO:0007669"/>
    <property type="project" value="TreeGrafter"/>
</dbReference>
<dbReference type="Pfam" id="PF07521">
    <property type="entry name" value="RMMBL"/>
    <property type="match status" value="1"/>
</dbReference>
<keyword evidence="1" id="KW-0378">Hydrolase</keyword>
<dbReference type="PANTHER" id="PTHR11203:SF37">
    <property type="entry name" value="INTEGRATOR COMPLEX SUBUNIT 11"/>
    <property type="match status" value="1"/>
</dbReference>
<dbReference type="Pfam" id="PF00753">
    <property type="entry name" value="Lactamase_B"/>
    <property type="match status" value="1"/>
</dbReference>
<dbReference type="InterPro" id="IPR050698">
    <property type="entry name" value="MBL"/>
</dbReference>
<dbReference type="SMART" id="SM00849">
    <property type="entry name" value="Lactamase_B"/>
    <property type="match status" value="1"/>
</dbReference>
<feature type="domain" description="Beta-Casp" evidence="3">
    <location>
        <begin position="239"/>
        <end position="366"/>
    </location>
</feature>
<evidence type="ECO:0000259" key="2">
    <source>
        <dbReference type="SMART" id="SM00849"/>
    </source>
</evidence>
<dbReference type="Pfam" id="PF10996">
    <property type="entry name" value="Beta-Casp"/>
    <property type="match status" value="1"/>
</dbReference>
<dbReference type="CDD" id="cd16295">
    <property type="entry name" value="TTHA0252-CPSF-like_MBL-fold"/>
    <property type="match status" value="1"/>
</dbReference>
<dbReference type="Gene3D" id="3.40.50.10890">
    <property type="match status" value="1"/>
</dbReference>
<comment type="caution">
    <text evidence="4">The sequence shown here is derived from an EMBL/GenBank/DDBJ whole genome shotgun (WGS) entry which is preliminary data.</text>
</comment>
<organism evidence="4 5">
    <name type="scientific">Candidatus Magasanikbacteria bacterium RIFOXYB1_FULL_40_15</name>
    <dbReference type="NCBI Taxonomy" id="1798697"/>
    <lineage>
        <taxon>Bacteria</taxon>
        <taxon>Candidatus Magasanikiibacteriota</taxon>
    </lineage>
</organism>
<protein>
    <recommendedName>
        <fullName evidence="6">MBL fold hydrolase</fullName>
    </recommendedName>
</protein>
<dbReference type="SMART" id="SM01027">
    <property type="entry name" value="Beta-Casp"/>
    <property type="match status" value="1"/>
</dbReference>
<dbReference type="InterPro" id="IPR011108">
    <property type="entry name" value="RMMBL"/>
</dbReference>
<sequence>MKLTFYGAAREVTGSCFLLETKDKKILVDCGMFQGSNFNEAKNHDDFLFDPKTLDAVFITHAHLDHTGRIPKLVRDGYNGPIYMTKGTVELTLLIWEDAQKIMEYEHKKFQAPVLYSTEDVNKAYELCKGINYYEELDIGGIKAVWKDAGHIFGSAFIEVEAEGKKIVFSGDIGNSNVPILRETDQIGADADVLLCESTYGDRDHESHRESVEKVLKLINEAYERGGAIMVPSFSLERTQEFLYDLKQMNKFKQKLPVALPIFLDSPLAINALPVYRKYPEYYDRQAQEIVDAGDDFFVFPGLQVTGTPEMSKEINKVKNPKMIIAGAGMMNGGRILHHAFRYLPDPNSTLIIVGYQAEGTLGRKLYEGADKVKIFGEEIEVNCAIKAIGGLSAHGDKSKLLSWVRGAQKLPKKIYCVHGEPASATALAHSLRDEMGIKTYIPDFAETVEIA</sequence>
<dbReference type="PANTHER" id="PTHR11203">
    <property type="entry name" value="CLEAVAGE AND POLYADENYLATION SPECIFICITY FACTOR FAMILY MEMBER"/>
    <property type="match status" value="1"/>
</dbReference>
<evidence type="ECO:0000256" key="1">
    <source>
        <dbReference type="ARBA" id="ARBA00022801"/>
    </source>
</evidence>
<evidence type="ECO:0000259" key="3">
    <source>
        <dbReference type="SMART" id="SM01027"/>
    </source>
</evidence>
<dbReference type="AlphaFoldDB" id="A0A1F6NGJ3"/>
<evidence type="ECO:0000313" key="5">
    <source>
        <dbReference type="Proteomes" id="UP000176300"/>
    </source>
</evidence>
<dbReference type="InterPro" id="IPR022712">
    <property type="entry name" value="Beta_Casp"/>
</dbReference>